<keyword evidence="2" id="KW-1133">Transmembrane helix</keyword>
<dbReference type="OrthoDB" id="190846at2759"/>
<dbReference type="GO" id="GO:0006629">
    <property type="term" value="P:lipid metabolic process"/>
    <property type="evidence" value="ECO:0007669"/>
    <property type="project" value="InterPro"/>
</dbReference>
<dbReference type="InterPro" id="IPR029058">
    <property type="entry name" value="AB_hydrolase_fold"/>
</dbReference>
<evidence type="ECO:0000256" key="2">
    <source>
        <dbReference type="SAM" id="Phobius"/>
    </source>
</evidence>
<evidence type="ECO:0000313" key="3">
    <source>
        <dbReference type="EMBL" id="PWN96153.1"/>
    </source>
</evidence>
<sequence length="763" mass="83818">MHRRKKGRAAPATPPPHDEQTVHVSAAAAHAPGAASSGTSTPDSDDPSAPPRRLLLERSSRPSTLSLGSGQRMHSYTVRAPGTPYHEHDLSDIPWLSLPEAPPPPKTLARYRRLYLAVGIVLGAVAAWAAAQHSSMDGLRSSLDEQLRSLGAEFPSFDLGLSSMRLPGEFADLGDNLFSAPREWLKSKDFTVGRNLSAQGYAAAHPVVLLPGIISTGLESWTTDESSSGFFRKRLWGSATMMRTVVFEKERWIRHISLDAHTGLDPPGIKVRASEGFDGASHFIAGYWIWAKIIENLAVLGYDVNNLWMASYDWRLSYSNLEVRDRFFTRMKLRIEQNRKIEGKKTVLVAHSMGSSVALYFMKWVEAEGPGYGNGGPDWCEEHIESFTSIAGTFLGVPKAMAALLSGEMRDTVELPPAGAFLLEKFFSRRERAKLFQSWPGSASMMIKGGSTIWGNETWAPDDDENADDTHGTIYAFKMPPLTDQLAAADSGPASEEQQEASPHDANAYQDAPRNLTANDALTWLLQHTPTSFQQMMAANYSNSMEFDENVIAENAKAGNDAKWSNPLEVALPNAPSMRIHCLYGVGKPTERSYWYQQGPYQRDEIMCDGQNAVCNVENVTLNSPLDFPTGRTGWIDSSISSEKSSPIVRSGCKMGEGDGTVSLLSLGAMCVEGWKRKRYNPAGIKITTHEIAHAPEALDLRGGQTTADHVDILGSYVANEKVLQIAAGFGDKVEDHFESRIREYAARIDWDGVNVRGHTDVM</sequence>
<feature type="transmembrane region" description="Helical" evidence="2">
    <location>
        <begin position="114"/>
        <end position="131"/>
    </location>
</feature>
<dbReference type="STRING" id="58919.A0A316Z7K6"/>
<dbReference type="Proteomes" id="UP000245946">
    <property type="component" value="Unassembled WGS sequence"/>
</dbReference>
<evidence type="ECO:0000313" key="4">
    <source>
        <dbReference type="Proteomes" id="UP000245946"/>
    </source>
</evidence>
<name>A0A316Z7K6_9BASI</name>
<feature type="region of interest" description="Disordered" evidence="1">
    <location>
        <begin position="1"/>
        <end position="83"/>
    </location>
</feature>
<dbReference type="PANTHER" id="PTHR11440">
    <property type="entry name" value="LECITHIN-CHOLESTEROL ACYLTRANSFERASE-RELATED"/>
    <property type="match status" value="1"/>
</dbReference>
<dbReference type="RefSeq" id="XP_025596432.1">
    <property type="nucleotide sequence ID" value="XM_025741013.1"/>
</dbReference>
<feature type="region of interest" description="Disordered" evidence="1">
    <location>
        <begin position="486"/>
        <end position="510"/>
    </location>
</feature>
<dbReference type="GeneID" id="37268557"/>
<dbReference type="Pfam" id="PF02450">
    <property type="entry name" value="LCAT"/>
    <property type="match status" value="1"/>
</dbReference>
<reference evidence="3 4" key="1">
    <citation type="journal article" date="2018" name="Mol. Biol. Evol.">
        <title>Broad Genomic Sampling Reveals a Smut Pathogenic Ancestry of the Fungal Clade Ustilaginomycotina.</title>
        <authorList>
            <person name="Kijpornyongpan T."/>
            <person name="Mondo S.J."/>
            <person name="Barry K."/>
            <person name="Sandor L."/>
            <person name="Lee J."/>
            <person name="Lipzen A."/>
            <person name="Pangilinan J."/>
            <person name="LaButti K."/>
            <person name="Hainaut M."/>
            <person name="Henrissat B."/>
            <person name="Grigoriev I.V."/>
            <person name="Spatafora J.W."/>
            <person name="Aime M.C."/>
        </authorList>
    </citation>
    <scope>NUCLEOTIDE SEQUENCE [LARGE SCALE GENOMIC DNA]</scope>
    <source>
        <strain evidence="3 4">MCA 4186</strain>
    </source>
</reference>
<dbReference type="InterPro" id="IPR003386">
    <property type="entry name" value="LACT/PDAT_acylTrfase"/>
</dbReference>
<dbReference type="SUPFAM" id="SSF53474">
    <property type="entry name" value="alpha/beta-Hydrolases"/>
    <property type="match status" value="1"/>
</dbReference>
<keyword evidence="4" id="KW-1185">Reference proteome</keyword>
<accession>A0A316Z7K6</accession>
<dbReference type="GO" id="GO:0008374">
    <property type="term" value="F:O-acyltransferase activity"/>
    <property type="evidence" value="ECO:0007669"/>
    <property type="project" value="InterPro"/>
</dbReference>
<keyword evidence="2" id="KW-0472">Membrane</keyword>
<dbReference type="Gene3D" id="3.40.50.1820">
    <property type="entry name" value="alpha/beta hydrolase"/>
    <property type="match status" value="1"/>
</dbReference>
<keyword evidence="2" id="KW-0812">Transmembrane</keyword>
<proteinExistence type="predicted"/>
<gene>
    <name evidence="3" type="ORF">FA09DRAFT_321257</name>
</gene>
<organism evidence="3 4">
    <name type="scientific">Tilletiopsis washingtonensis</name>
    <dbReference type="NCBI Taxonomy" id="58919"/>
    <lineage>
        <taxon>Eukaryota</taxon>
        <taxon>Fungi</taxon>
        <taxon>Dikarya</taxon>
        <taxon>Basidiomycota</taxon>
        <taxon>Ustilaginomycotina</taxon>
        <taxon>Exobasidiomycetes</taxon>
        <taxon>Entylomatales</taxon>
        <taxon>Entylomatales incertae sedis</taxon>
        <taxon>Tilletiopsis</taxon>
    </lineage>
</organism>
<dbReference type="EMBL" id="KZ819300">
    <property type="protein sequence ID" value="PWN96153.1"/>
    <property type="molecule type" value="Genomic_DNA"/>
</dbReference>
<evidence type="ECO:0000256" key="1">
    <source>
        <dbReference type="SAM" id="MobiDB-lite"/>
    </source>
</evidence>
<protein>
    <submittedName>
        <fullName evidence="3">LACT-domain-containing protein</fullName>
    </submittedName>
</protein>
<dbReference type="AlphaFoldDB" id="A0A316Z7K6"/>
<feature type="compositionally biased region" description="Low complexity" evidence="1">
    <location>
        <begin position="22"/>
        <end position="42"/>
    </location>
</feature>